<accession>A0ACB9R7F9</accession>
<reference evidence="2" key="1">
    <citation type="journal article" date="2023" name="Front. Plant Sci.">
        <title>Chromosomal-level genome assembly of Melastoma candidum provides insights into trichome evolution.</title>
        <authorList>
            <person name="Zhong Y."/>
            <person name="Wu W."/>
            <person name="Sun C."/>
            <person name="Zou P."/>
            <person name="Liu Y."/>
            <person name="Dai S."/>
            <person name="Zhou R."/>
        </authorList>
    </citation>
    <scope>NUCLEOTIDE SEQUENCE [LARGE SCALE GENOMIC DNA]</scope>
</reference>
<name>A0ACB9R7F9_9MYRT</name>
<protein>
    <submittedName>
        <fullName evidence="1">Uncharacterized protein</fullName>
    </submittedName>
</protein>
<dbReference type="Proteomes" id="UP001057402">
    <property type="component" value="Chromosome 4"/>
</dbReference>
<comment type="caution">
    <text evidence="1">The sequence shown here is derived from an EMBL/GenBank/DDBJ whole genome shotgun (WGS) entry which is preliminary data.</text>
</comment>
<evidence type="ECO:0000313" key="2">
    <source>
        <dbReference type="Proteomes" id="UP001057402"/>
    </source>
</evidence>
<sequence length="107" mass="10949">MNASILSLSSSCPMDFSFITSTVAFLLPLNVSLFLKDFPPPPGLASLSALRVALSHVSLFFGCSVGCFPCPPVISVQIESKVSVPSSTSAADVSGSSPSSLSGNCYA</sequence>
<gene>
    <name evidence="1" type="ORF">MLD38_012446</name>
</gene>
<proteinExistence type="predicted"/>
<organism evidence="1 2">
    <name type="scientific">Melastoma candidum</name>
    <dbReference type="NCBI Taxonomy" id="119954"/>
    <lineage>
        <taxon>Eukaryota</taxon>
        <taxon>Viridiplantae</taxon>
        <taxon>Streptophyta</taxon>
        <taxon>Embryophyta</taxon>
        <taxon>Tracheophyta</taxon>
        <taxon>Spermatophyta</taxon>
        <taxon>Magnoliopsida</taxon>
        <taxon>eudicotyledons</taxon>
        <taxon>Gunneridae</taxon>
        <taxon>Pentapetalae</taxon>
        <taxon>rosids</taxon>
        <taxon>malvids</taxon>
        <taxon>Myrtales</taxon>
        <taxon>Melastomataceae</taxon>
        <taxon>Melastomatoideae</taxon>
        <taxon>Melastomateae</taxon>
        <taxon>Melastoma</taxon>
    </lineage>
</organism>
<evidence type="ECO:0000313" key="1">
    <source>
        <dbReference type="EMBL" id="KAI4374453.1"/>
    </source>
</evidence>
<keyword evidence="2" id="KW-1185">Reference proteome</keyword>
<dbReference type="EMBL" id="CM042883">
    <property type="protein sequence ID" value="KAI4374453.1"/>
    <property type="molecule type" value="Genomic_DNA"/>
</dbReference>